<dbReference type="Proteomes" id="UP001214441">
    <property type="component" value="Unassembled WGS sequence"/>
</dbReference>
<organism evidence="1 2">
    <name type="scientific">Streptomyces iconiensis</name>
    <dbReference type="NCBI Taxonomy" id="1384038"/>
    <lineage>
        <taxon>Bacteria</taxon>
        <taxon>Bacillati</taxon>
        <taxon>Actinomycetota</taxon>
        <taxon>Actinomycetes</taxon>
        <taxon>Kitasatosporales</taxon>
        <taxon>Streptomycetaceae</taxon>
        <taxon>Streptomyces</taxon>
    </lineage>
</organism>
<name>A0ABT6ZTQ7_9ACTN</name>
<proteinExistence type="predicted"/>
<dbReference type="RefSeq" id="WP_274038984.1">
    <property type="nucleotide sequence ID" value="NZ_JANCPR020000008.1"/>
</dbReference>
<keyword evidence="2" id="KW-1185">Reference proteome</keyword>
<protein>
    <submittedName>
        <fullName evidence="1">Uncharacterized protein</fullName>
    </submittedName>
</protein>
<evidence type="ECO:0000313" key="2">
    <source>
        <dbReference type="Proteomes" id="UP001214441"/>
    </source>
</evidence>
<sequence length="96" mass="10253">MTADQIEGVATLSALPALALLAYLIERARLALRPGAGTHRALYATAPEEVPEGWQPTEWRDCINPACGCLHAPHFAHLDGTHTCAECHHTSGGRDA</sequence>
<dbReference type="EMBL" id="JANCPR020000008">
    <property type="protein sequence ID" value="MDJ1132450.1"/>
    <property type="molecule type" value="Genomic_DNA"/>
</dbReference>
<gene>
    <name evidence="1" type="ORF">NMN56_010910</name>
</gene>
<accession>A0ABT6ZTQ7</accession>
<evidence type="ECO:0000313" key="1">
    <source>
        <dbReference type="EMBL" id="MDJ1132450.1"/>
    </source>
</evidence>
<comment type="caution">
    <text evidence="1">The sequence shown here is derived from an EMBL/GenBank/DDBJ whole genome shotgun (WGS) entry which is preliminary data.</text>
</comment>
<reference evidence="1 2" key="1">
    <citation type="submission" date="2023-05" db="EMBL/GenBank/DDBJ databases">
        <title>Streptantibioticus silvisoli sp. nov., acidotolerant actinomycetes 1 from pine litter.</title>
        <authorList>
            <person name="Swiecimska M."/>
            <person name="Golinska P."/>
            <person name="Sangal V."/>
            <person name="Wachnowicz B."/>
            <person name="Goodfellow M."/>
        </authorList>
    </citation>
    <scope>NUCLEOTIDE SEQUENCE [LARGE SCALE GENOMIC DNA]</scope>
    <source>
        <strain evidence="1 2">DSM 42109</strain>
    </source>
</reference>